<protein>
    <submittedName>
        <fullName evidence="2">Uncharacterized protein</fullName>
    </submittedName>
</protein>
<evidence type="ECO:0000313" key="3">
    <source>
        <dbReference type="Proteomes" id="UP000198263"/>
    </source>
</evidence>
<keyword evidence="1" id="KW-0175">Coiled coil</keyword>
<dbReference type="OrthoDB" id="9969082at2"/>
<evidence type="ECO:0000313" key="2">
    <source>
        <dbReference type="EMBL" id="SAL21158.1"/>
    </source>
</evidence>
<evidence type="ECO:0000256" key="1">
    <source>
        <dbReference type="SAM" id="Coils"/>
    </source>
</evidence>
<feature type="coiled-coil region" evidence="1">
    <location>
        <begin position="50"/>
        <end position="118"/>
    </location>
</feature>
<name>A0A658QTS5_9BURK</name>
<gene>
    <name evidence="2" type="ORF">AWB72_01430</name>
</gene>
<comment type="caution">
    <text evidence="2">The sequence shown here is derived from an EMBL/GenBank/DDBJ whole genome shotgun (WGS) entry which is preliminary data.</text>
</comment>
<dbReference type="AlphaFoldDB" id="A0A658QTS5"/>
<keyword evidence="3" id="KW-1185">Reference proteome</keyword>
<sequence>MIIYNGRAASEPDVTRARDELFATSTILEEPTEGDESHRPTVRRLKVTGLSAIEKAIEKCEEQIELQTDRLMRQTKAGIDPTHSRKLLFFYHSSLIALERSRQALQKQQNLRAQFRAR</sequence>
<dbReference type="Proteomes" id="UP000198263">
    <property type="component" value="Unassembled WGS sequence"/>
</dbReference>
<reference evidence="2 3" key="1">
    <citation type="submission" date="2016-01" db="EMBL/GenBank/DDBJ databases">
        <authorList>
            <person name="Peeters C."/>
        </authorList>
    </citation>
    <scope>NUCLEOTIDE SEQUENCE [LARGE SCALE GENOMIC DNA]</scope>
    <source>
        <strain evidence="2">LMG 29315</strain>
    </source>
</reference>
<dbReference type="RefSeq" id="WP_040049865.1">
    <property type="nucleotide sequence ID" value="NZ_FCNV02000002.1"/>
</dbReference>
<proteinExistence type="predicted"/>
<accession>A0A658QTS5</accession>
<organism evidence="2 3">
    <name type="scientific">Caballeronia concitans</name>
    <dbReference type="NCBI Taxonomy" id="1777133"/>
    <lineage>
        <taxon>Bacteria</taxon>
        <taxon>Pseudomonadati</taxon>
        <taxon>Pseudomonadota</taxon>
        <taxon>Betaproteobacteria</taxon>
        <taxon>Burkholderiales</taxon>
        <taxon>Burkholderiaceae</taxon>
        <taxon>Caballeronia</taxon>
    </lineage>
</organism>
<dbReference type="EMBL" id="FCNV02000002">
    <property type="protein sequence ID" value="SAL21158.1"/>
    <property type="molecule type" value="Genomic_DNA"/>
</dbReference>